<dbReference type="Pfam" id="PF00583">
    <property type="entry name" value="Acetyltransf_1"/>
    <property type="match status" value="1"/>
</dbReference>
<keyword evidence="2" id="KW-0012">Acyltransferase</keyword>
<dbReference type="RefSeq" id="WP_377542931.1">
    <property type="nucleotide sequence ID" value="NZ_JBHSBN010000003.1"/>
</dbReference>
<dbReference type="PROSITE" id="PS51186">
    <property type="entry name" value="GNAT"/>
    <property type="match status" value="1"/>
</dbReference>
<dbReference type="Proteomes" id="UP001595868">
    <property type="component" value="Unassembled WGS sequence"/>
</dbReference>
<proteinExistence type="predicted"/>
<feature type="domain" description="N-acetyltransferase" evidence="3">
    <location>
        <begin position="8"/>
        <end position="177"/>
    </location>
</feature>
<dbReference type="CDD" id="cd04301">
    <property type="entry name" value="NAT_SF"/>
    <property type="match status" value="1"/>
</dbReference>
<dbReference type="SUPFAM" id="SSF55729">
    <property type="entry name" value="Acyl-CoA N-acyltransferases (Nat)"/>
    <property type="match status" value="1"/>
</dbReference>
<reference evidence="5" key="1">
    <citation type="journal article" date="2019" name="Int. J. Syst. Evol. Microbiol.">
        <title>The Global Catalogue of Microorganisms (GCM) 10K type strain sequencing project: providing services to taxonomists for standard genome sequencing and annotation.</title>
        <authorList>
            <consortium name="The Broad Institute Genomics Platform"/>
            <consortium name="The Broad Institute Genome Sequencing Center for Infectious Disease"/>
            <person name="Wu L."/>
            <person name="Ma J."/>
        </authorList>
    </citation>
    <scope>NUCLEOTIDE SEQUENCE [LARGE SCALE GENOMIC DNA]</scope>
    <source>
        <strain evidence="5">2902at01</strain>
    </source>
</reference>
<sequence>MHASPDKIEIRPGGPDDVPAVLAMFDSAVRWLVARGRTGQWGDQPRSTEPGMIDRIESWARAGELHLACLDGRPIGALGVGAALPYVPAVDEPEVYVRLLITDRAYAGRQVGARLLDHARENARARGVDLLRVDCYGGDDRALVRYYERQGFTPTVPFTVDTPRGPWLGQVLEQRLHRTRGDGGEPTVGSASTS</sequence>
<dbReference type="PANTHER" id="PTHR43877">
    <property type="entry name" value="AMINOALKYLPHOSPHONATE N-ACETYLTRANSFERASE-RELATED-RELATED"/>
    <property type="match status" value="1"/>
</dbReference>
<comment type="caution">
    <text evidence="4">The sequence shown here is derived from an EMBL/GenBank/DDBJ whole genome shotgun (WGS) entry which is preliminary data.</text>
</comment>
<organism evidence="4 5">
    <name type="scientific">Micromonospora zhanjiangensis</name>
    <dbReference type="NCBI Taxonomy" id="1522057"/>
    <lineage>
        <taxon>Bacteria</taxon>
        <taxon>Bacillati</taxon>
        <taxon>Actinomycetota</taxon>
        <taxon>Actinomycetes</taxon>
        <taxon>Micromonosporales</taxon>
        <taxon>Micromonosporaceae</taxon>
        <taxon>Micromonospora</taxon>
    </lineage>
</organism>
<dbReference type="InterPro" id="IPR016181">
    <property type="entry name" value="Acyl_CoA_acyltransferase"/>
</dbReference>
<evidence type="ECO:0000313" key="4">
    <source>
        <dbReference type="EMBL" id="MFC4105725.1"/>
    </source>
</evidence>
<evidence type="ECO:0000313" key="5">
    <source>
        <dbReference type="Proteomes" id="UP001595868"/>
    </source>
</evidence>
<evidence type="ECO:0000259" key="3">
    <source>
        <dbReference type="PROSITE" id="PS51186"/>
    </source>
</evidence>
<dbReference type="InterPro" id="IPR050832">
    <property type="entry name" value="Bact_Acetyltransf"/>
</dbReference>
<evidence type="ECO:0000256" key="1">
    <source>
        <dbReference type="ARBA" id="ARBA00022679"/>
    </source>
</evidence>
<dbReference type="Gene3D" id="3.40.630.30">
    <property type="match status" value="1"/>
</dbReference>
<gene>
    <name evidence="4" type="ORF">ACFOX0_07230</name>
</gene>
<keyword evidence="1" id="KW-0808">Transferase</keyword>
<accession>A0ABV8KIE0</accession>
<name>A0ABV8KIE0_9ACTN</name>
<dbReference type="InterPro" id="IPR000182">
    <property type="entry name" value="GNAT_dom"/>
</dbReference>
<dbReference type="EMBL" id="JBHSBN010000003">
    <property type="protein sequence ID" value="MFC4105725.1"/>
    <property type="molecule type" value="Genomic_DNA"/>
</dbReference>
<keyword evidence="5" id="KW-1185">Reference proteome</keyword>
<evidence type="ECO:0000256" key="2">
    <source>
        <dbReference type="ARBA" id="ARBA00023315"/>
    </source>
</evidence>
<protein>
    <submittedName>
        <fullName evidence="4">GNAT family N-acetyltransferase</fullName>
    </submittedName>
</protein>